<evidence type="ECO:0000256" key="4">
    <source>
        <dbReference type="ARBA" id="ARBA00022490"/>
    </source>
</evidence>
<dbReference type="GO" id="GO:0005524">
    <property type="term" value="F:ATP binding"/>
    <property type="evidence" value="ECO:0007669"/>
    <property type="project" value="UniProtKB-KW"/>
</dbReference>
<dbReference type="PANTHER" id="PTHR33540">
    <property type="entry name" value="TRNA THREONYLCARBAMOYLADENOSINE BIOSYNTHESIS PROTEIN TSAE"/>
    <property type="match status" value="1"/>
</dbReference>
<evidence type="ECO:0000256" key="7">
    <source>
        <dbReference type="ARBA" id="ARBA00022741"/>
    </source>
</evidence>
<dbReference type="PANTHER" id="PTHR33540:SF2">
    <property type="entry name" value="TRNA THREONYLCARBAMOYLADENOSINE BIOSYNTHESIS PROTEIN TSAE"/>
    <property type="match status" value="1"/>
</dbReference>
<keyword evidence="7" id="KW-0547">Nucleotide-binding</keyword>
<dbReference type="Pfam" id="PF02367">
    <property type="entry name" value="TsaE"/>
    <property type="match status" value="1"/>
</dbReference>
<dbReference type="NCBIfam" id="TIGR00150">
    <property type="entry name" value="T6A_YjeE"/>
    <property type="match status" value="1"/>
</dbReference>
<keyword evidence="4" id="KW-0963">Cytoplasm</keyword>
<evidence type="ECO:0000256" key="9">
    <source>
        <dbReference type="ARBA" id="ARBA00022842"/>
    </source>
</evidence>
<evidence type="ECO:0000313" key="11">
    <source>
        <dbReference type="EMBL" id="CAB4575888.1"/>
    </source>
</evidence>
<dbReference type="GO" id="GO:0046872">
    <property type="term" value="F:metal ion binding"/>
    <property type="evidence" value="ECO:0007669"/>
    <property type="project" value="UniProtKB-KW"/>
</dbReference>
<gene>
    <name evidence="11" type="ORF">UFOPK1740_00558</name>
</gene>
<keyword evidence="5" id="KW-0819">tRNA processing</keyword>
<comment type="similarity">
    <text evidence="2">Belongs to the TsaE family.</text>
</comment>
<dbReference type="GO" id="GO:0005737">
    <property type="term" value="C:cytoplasm"/>
    <property type="evidence" value="ECO:0007669"/>
    <property type="project" value="UniProtKB-SubCell"/>
</dbReference>
<sequence length="151" mass="16162">MNIKISTSNSAETKALGAKLGKLLKAGDCVLLDGELGAGKTTFTQGIASALKIKGDVTSPTFVIAREHKSLSSGPDLVHVDAYRLNTLAEISHLDLVTNIEKAILVVEWGKGLVNDLVAEPIHIKIDHDLNNEFKRDFDISASDSIIKALS</sequence>
<dbReference type="AlphaFoldDB" id="A0A6J6ESZ5"/>
<evidence type="ECO:0000256" key="10">
    <source>
        <dbReference type="ARBA" id="ARBA00032441"/>
    </source>
</evidence>
<keyword evidence="8" id="KW-0067">ATP-binding</keyword>
<evidence type="ECO:0000256" key="1">
    <source>
        <dbReference type="ARBA" id="ARBA00004496"/>
    </source>
</evidence>
<keyword evidence="6" id="KW-0479">Metal-binding</keyword>
<name>A0A6J6ESZ5_9ZZZZ</name>
<evidence type="ECO:0000256" key="8">
    <source>
        <dbReference type="ARBA" id="ARBA00022840"/>
    </source>
</evidence>
<dbReference type="InterPro" id="IPR003442">
    <property type="entry name" value="T6A_TsaE"/>
</dbReference>
<protein>
    <recommendedName>
        <fullName evidence="3">tRNA threonylcarbamoyladenosine biosynthesis protein TsaE</fullName>
    </recommendedName>
    <alternativeName>
        <fullName evidence="10">t(6)A37 threonylcarbamoyladenosine biosynthesis protein TsaE</fullName>
    </alternativeName>
</protein>
<comment type="subcellular location">
    <subcellularLocation>
        <location evidence="1">Cytoplasm</location>
    </subcellularLocation>
</comment>
<evidence type="ECO:0000256" key="5">
    <source>
        <dbReference type="ARBA" id="ARBA00022694"/>
    </source>
</evidence>
<evidence type="ECO:0000256" key="6">
    <source>
        <dbReference type="ARBA" id="ARBA00022723"/>
    </source>
</evidence>
<keyword evidence="9" id="KW-0460">Magnesium</keyword>
<dbReference type="GO" id="GO:0002949">
    <property type="term" value="P:tRNA threonylcarbamoyladenosine modification"/>
    <property type="evidence" value="ECO:0007669"/>
    <property type="project" value="InterPro"/>
</dbReference>
<proteinExistence type="inferred from homology"/>
<evidence type="ECO:0000256" key="3">
    <source>
        <dbReference type="ARBA" id="ARBA00019010"/>
    </source>
</evidence>
<reference evidence="11" key="1">
    <citation type="submission" date="2020-05" db="EMBL/GenBank/DDBJ databases">
        <authorList>
            <person name="Chiriac C."/>
            <person name="Salcher M."/>
            <person name="Ghai R."/>
            <person name="Kavagutti S V."/>
        </authorList>
    </citation>
    <scope>NUCLEOTIDE SEQUENCE</scope>
</reference>
<dbReference type="SUPFAM" id="SSF52540">
    <property type="entry name" value="P-loop containing nucleoside triphosphate hydrolases"/>
    <property type="match status" value="1"/>
</dbReference>
<organism evidence="11">
    <name type="scientific">freshwater metagenome</name>
    <dbReference type="NCBI Taxonomy" id="449393"/>
    <lineage>
        <taxon>unclassified sequences</taxon>
        <taxon>metagenomes</taxon>
        <taxon>ecological metagenomes</taxon>
    </lineage>
</organism>
<dbReference type="Gene3D" id="3.40.50.300">
    <property type="entry name" value="P-loop containing nucleotide triphosphate hydrolases"/>
    <property type="match status" value="1"/>
</dbReference>
<evidence type="ECO:0000256" key="2">
    <source>
        <dbReference type="ARBA" id="ARBA00007599"/>
    </source>
</evidence>
<accession>A0A6J6ESZ5</accession>
<dbReference type="InterPro" id="IPR027417">
    <property type="entry name" value="P-loop_NTPase"/>
</dbReference>
<dbReference type="EMBL" id="CAEZTU010000016">
    <property type="protein sequence ID" value="CAB4575888.1"/>
    <property type="molecule type" value="Genomic_DNA"/>
</dbReference>